<dbReference type="PROSITE" id="PS51585">
    <property type="entry name" value="SAM_MT_TPMT"/>
    <property type="match status" value="1"/>
</dbReference>
<dbReference type="PANTHER" id="PTHR32183:SF6">
    <property type="entry name" value="CYSTEINE SULFINATE DESULFINASE_CYSTEINE DESULFURASE AND RELATED ENZYMES"/>
    <property type="match status" value="1"/>
</dbReference>
<dbReference type="AlphaFoldDB" id="A0AAE3JPS4"/>
<dbReference type="InterPro" id="IPR029063">
    <property type="entry name" value="SAM-dependent_MTases_sf"/>
</dbReference>
<keyword evidence="3" id="KW-0808">Transferase</keyword>
<evidence type="ECO:0000313" key="5">
    <source>
        <dbReference type="EMBL" id="MCG2459448.1"/>
    </source>
</evidence>
<dbReference type="Pfam" id="PF05724">
    <property type="entry name" value="TPMT"/>
    <property type="match status" value="1"/>
</dbReference>
<protein>
    <submittedName>
        <fullName evidence="5">Methyltransferase domain-containing protein</fullName>
    </submittedName>
</protein>
<dbReference type="PANTHER" id="PTHR32183">
    <property type="match status" value="1"/>
</dbReference>
<comment type="caution">
    <text evidence="5">The sequence shown here is derived from an EMBL/GenBank/DDBJ whole genome shotgun (WGS) entry which is preliminary data.</text>
</comment>
<dbReference type="RefSeq" id="WP_317900595.1">
    <property type="nucleotide sequence ID" value="NZ_JAIRBC010000002.1"/>
</dbReference>
<dbReference type="SUPFAM" id="SSF53335">
    <property type="entry name" value="S-adenosyl-L-methionine-dependent methyltransferases"/>
    <property type="match status" value="1"/>
</dbReference>
<gene>
    <name evidence="5" type="ORF">K8352_01655</name>
</gene>
<accession>A0AAE3JPS4</accession>
<keyword evidence="6" id="KW-1185">Reference proteome</keyword>
<sequence>MLLNKKFWEDRYAAGELGWDMGEVSPPLKDFIDQLNDKNLKILVPGAGNGHEVVYLYTQGFKNVFVIDIAHRPLQNIKLKLPNIPEEQLVEADFFDLAINDFDLVLEQTFFCALDPRLREDYVIKMHHILKPKGRLVGLLFDFPLSVDGPPFGGNKSEYQKLFSPYFKIDILESSTNSIKPRQDRELFFIFEPI</sequence>
<keyword evidence="1" id="KW-0597">Phosphoprotein</keyword>
<organism evidence="5 6">
    <name type="scientific">Cerina litoralis</name>
    <dbReference type="NCBI Taxonomy" id="2874477"/>
    <lineage>
        <taxon>Bacteria</taxon>
        <taxon>Pseudomonadati</taxon>
        <taxon>Bacteroidota</taxon>
        <taxon>Flavobacteriia</taxon>
        <taxon>Flavobacteriales</taxon>
        <taxon>Flavobacteriaceae</taxon>
        <taxon>Cerina</taxon>
    </lineage>
</organism>
<keyword evidence="2 5" id="KW-0489">Methyltransferase</keyword>
<keyword evidence="4" id="KW-0949">S-adenosyl-L-methionine</keyword>
<evidence type="ECO:0000256" key="4">
    <source>
        <dbReference type="ARBA" id="ARBA00022691"/>
    </source>
</evidence>
<dbReference type="Gene3D" id="3.40.50.150">
    <property type="entry name" value="Vaccinia Virus protein VP39"/>
    <property type="match status" value="1"/>
</dbReference>
<proteinExistence type="predicted"/>
<dbReference type="EMBL" id="JAIRBC010000002">
    <property type="protein sequence ID" value="MCG2459448.1"/>
    <property type="molecule type" value="Genomic_DNA"/>
</dbReference>
<name>A0AAE3JPS4_9FLAO</name>
<reference evidence="5" key="1">
    <citation type="submission" date="2023-02" db="EMBL/GenBank/DDBJ databases">
        <title>Genome of Flavobacteriaceae gen. nov. sp. strain F89.</title>
        <authorList>
            <person name="Wang Y."/>
        </authorList>
    </citation>
    <scope>NUCLEOTIDE SEQUENCE</scope>
    <source>
        <strain evidence="5">F89</strain>
    </source>
</reference>
<dbReference type="GO" id="GO:0032259">
    <property type="term" value="P:methylation"/>
    <property type="evidence" value="ECO:0007669"/>
    <property type="project" value="UniProtKB-KW"/>
</dbReference>
<evidence type="ECO:0000313" key="6">
    <source>
        <dbReference type="Proteomes" id="UP001200642"/>
    </source>
</evidence>
<evidence type="ECO:0000256" key="2">
    <source>
        <dbReference type="ARBA" id="ARBA00022603"/>
    </source>
</evidence>
<dbReference type="GO" id="GO:0008757">
    <property type="term" value="F:S-adenosylmethionine-dependent methyltransferase activity"/>
    <property type="evidence" value="ECO:0007669"/>
    <property type="project" value="InterPro"/>
</dbReference>
<dbReference type="Proteomes" id="UP001200642">
    <property type="component" value="Unassembled WGS sequence"/>
</dbReference>
<dbReference type="CDD" id="cd02440">
    <property type="entry name" value="AdoMet_MTases"/>
    <property type="match status" value="1"/>
</dbReference>
<evidence type="ECO:0000256" key="3">
    <source>
        <dbReference type="ARBA" id="ARBA00022679"/>
    </source>
</evidence>
<evidence type="ECO:0000256" key="1">
    <source>
        <dbReference type="ARBA" id="ARBA00022553"/>
    </source>
</evidence>
<dbReference type="InterPro" id="IPR008854">
    <property type="entry name" value="TPMT"/>
</dbReference>